<evidence type="ECO:0000313" key="2">
    <source>
        <dbReference type="EMBL" id="KAF2684918.1"/>
    </source>
</evidence>
<evidence type="ECO:0000256" key="1">
    <source>
        <dbReference type="SAM" id="MobiDB-lite"/>
    </source>
</evidence>
<keyword evidence="3" id="KW-1185">Reference proteome</keyword>
<protein>
    <submittedName>
        <fullName evidence="2">Uncharacterized protein</fullName>
    </submittedName>
</protein>
<dbReference type="Proteomes" id="UP000799291">
    <property type="component" value="Unassembled WGS sequence"/>
</dbReference>
<sequence>MAALMAPSAPPPASLSRRIPTTLLNLDCSADLNSYSRSLGPQAQTRPLLPLSSDALRAQFESHRDQLLRHRQALGYVGASPAQTPQLAHAMAPAPHHHHPSPSTSTGIIHQHIAPAPPAYRQPPPTAPTRGQSPVGGSVDTYPGQLRIALEESARVNHAPAERNVIYNVVEAVNSEYMDDTFQIIGTYKNLHSANLAAAEHMIDEGHWASGTHAGNEPEIALRRDGTLRLEIETDGSMGGLVSVFVQPERLRG</sequence>
<dbReference type="OrthoDB" id="3789027at2759"/>
<accession>A0A6G1J3D5</accession>
<feature type="compositionally biased region" description="Pro residues" evidence="1">
    <location>
        <begin position="115"/>
        <end position="127"/>
    </location>
</feature>
<evidence type="ECO:0000313" key="3">
    <source>
        <dbReference type="Proteomes" id="UP000799291"/>
    </source>
</evidence>
<gene>
    <name evidence="2" type="ORF">K458DRAFT_403855</name>
</gene>
<reference evidence="2" key="1">
    <citation type="journal article" date="2020" name="Stud. Mycol.">
        <title>101 Dothideomycetes genomes: a test case for predicting lifestyles and emergence of pathogens.</title>
        <authorList>
            <person name="Haridas S."/>
            <person name="Albert R."/>
            <person name="Binder M."/>
            <person name="Bloem J."/>
            <person name="Labutti K."/>
            <person name="Salamov A."/>
            <person name="Andreopoulos B."/>
            <person name="Baker S."/>
            <person name="Barry K."/>
            <person name="Bills G."/>
            <person name="Bluhm B."/>
            <person name="Cannon C."/>
            <person name="Castanera R."/>
            <person name="Culley D."/>
            <person name="Daum C."/>
            <person name="Ezra D."/>
            <person name="Gonzalez J."/>
            <person name="Henrissat B."/>
            <person name="Kuo A."/>
            <person name="Liang C."/>
            <person name="Lipzen A."/>
            <person name="Lutzoni F."/>
            <person name="Magnuson J."/>
            <person name="Mondo S."/>
            <person name="Nolan M."/>
            <person name="Ohm R."/>
            <person name="Pangilinan J."/>
            <person name="Park H.-J."/>
            <person name="Ramirez L."/>
            <person name="Alfaro M."/>
            <person name="Sun H."/>
            <person name="Tritt A."/>
            <person name="Yoshinaga Y."/>
            <person name="Zwiers L.-H."/>
            <person name="Turgeon B."/>
            <person name="Goodwin S."/>
            <person name="Spatafora J."/>
            <person name="Crous P."/>
            <person name="Grigoriev I."/>
        </authorList>
    </citation>
    <scope>NUCLEOTIDE SEQUENCE</scope>
    <source>
        <strain evidence="2">CBS 122367</strain>
    </source>
</reference>
<feature type="region of interest" description="Disordered" evidence="1">
    <location>
        <begin position="89"/>
        <end position="142"/>
    </location>
</feature>
<proteinExistence type="predicted"/>
<dbReference type="AlphaFoldDB" id="A0A6G1J3D5"/>
<organism evidence="2 3">
    <name type="scientific">Lentithecium fluviatile CBS 122367</name>
    <dbReference type="NCBI Taxonomy" id="1168545"/>
    <lineage>
        <taxon>Eukaryota</taxon>
        <taxon>Fungi</taxon>
        <taxon>Dikarya</taxon>
        <taxon>Ascomycota</taxon>
        <taxon>Pezizomycotina</taxon>
        <taxon>Dothideomycetes</taxon>
        <taxon>Pleosporomycetidae</taxon>
        <taxon>Pleosporales</taxon>
        <taxon>Massarineae</taxon>
        <taxon>Lentitheciaceae</taxon>
        <taxon>Lentithecium</taxon>
    </lineage>
</organism>
<name>A0A6G1J3D5_9PLEO</name>
<dbReference type="EMBL" id="MU005580">
    <property type="protein sequence ID" value="KAF2684918.1"/>
    <property type="molecule type" value="Genomic_DNA"/>
</dbReference>